<evidence type="ECO:0000256" key="5">
    <source>
        <dbReference type="ARBA" id="ARBA00023212"/>
    </source>
</evidence>
<feature type="compositionally biased region" description="Polar residues" evidence="7">
    <location>
        <begin position="400"/>
        <end position="410"/>
    </location>
</feature>
<dbReference type="InterPro" id="IPR044806">
    <property type="entry name" value="WVD2/WDL1-4"/>
</dbReference>
<keyword evidence="9" id="KW-1185">Reference proteome</keyword>
<gene>
    <name evidence="10" type="primary">LOC107962978</name>
</gene>
<comment type="subcellular location">
    <subcellularLocation>
        <location evidence="1">Cytoplasm</location>
        <location evidence="1">Cytoskeleton</location>
    </subcellularLocation>
</comment>
<evidence type="ECO:0000256" key="4">
    <source>
        <dbReference type="ARBA" id="ARBA00022701"/>
    </source>
</evidence>
<comment type="similarity">
    <text evidence="2">Belongs to the TPX2 family.</text>
</comment>
<dbReference type="GO" id="GO:0008017">
    <property type="term" value="F:microtubule binding"/>
    <property type="evidence" value="ECO:0007669"/>
    <property type="project" value="InterPro"/>
</dbReference>
<name>A0A1U8PVB5_GOSHI</name>
<dbReference type="Proteomes" id="UP000818029">
    <property type="component" value="Chromosome A11"/>
</dbReference>
<evidence type="ECO:0000256" key="3">
    <source>
        <dbReference type="ARBA" id="ARBA00022490"/>
    </source>
</evidence>
<keyword evidence="3" id="KW-0963">Cytoplasm</keyword>
<dbReference type="PANTHER" id="PTHR46372:SF6">
    <property type="entry name" value="PROTEIN WVD2-LIKE 1"/>
    <property type="match status" value="1"/>
</dbReference>
<feature type="region of interest" description="Disordered" evidence="7">
    <location>
        <begin position="63"/>
        <end position="89"/>
    </location>
</feature>
<keyword evidence="5" id="KW-0206">Cytoskeleton</keyword>
<feature type="region of interest" description="Disordered" evidence="7">
    <location>
        <begin position="300"/>
        <end position="327"/>
    </location>
</feature>
<dbReference type="AlphaFoldDB" id="A0A1U8PVB5"/>
<protein>
    <submittedName>
        <fullName evidence="10">Protein WVD2-like 1 isoform X1</fullName>
    </submittedName>
</protein>
<evidence type="ECO:0000256" key="7">
    <source>
        <dbReference type="SAM" id="MobiDB-lite"/>
    </source>
</evidence>
<dbReference type="InterPro" id="IPR027329">
    <property type="entry name" value="TPX2_C"/>
</dbReference>
<evidence type="ECO:0000313" key="9">
    <source>
        <dbReference type="Proteomes" id="UP000818029"/>
    </source>
</evidence>
<feature type="domain" description="TPX2 C-terminal" evidence="8">
    <location>
        <begin position="237"/>
        <end position="308"/>
    </location>
</feature>
<feature type="compositionally biased region" description="Polar residues" evidence="7">
    <location>
        <begin position="351"/>
        <end position="362"/>
    </location>
</feature>
<dbReference type="Pfam" id="PF06886">
    <property type="entry name" value="TPX2"/>
    <property type="match status" value="1"/>
</dbReference>
<proteinExistence type="inferred from homology"/>
<dbReference type="KEGG" id="ghi:107962978"/>
<dbReference type="RefSeq" id="XP_016755071.1">
    <property type="nucleotide sequence ID" value="XM_016899582.2"/>
</dbReference>
<evidence type="ECO:0000259" key="8">
    <source>
        <dbReference type="Pfam" id="PF06886"/>
    </source>
</evidence>
<reference evidence="9" key="1">
    <citation type="journal article" date="2020" name="Nat. Genet.">
        <title>Genomic diversifications of five Gossypium allopolyploid species and their impact on cotton improvement.</title>
        <authorList>
            <person name="Chen Z.J."/>
            <person name="Sreedasyam A."/>
            <person name="Ando A."/>
            <person name="Song Q."/>
            <person name="De Santiago L.M."/>
            <person name="Hulse-Kemp A.M."/>
            <person name="Ding M."/>
            <person name="Ye W."/>
            <person name="Kirkbride R.C."/>
            <person name="Jenkins J."/>
            <person name="Plott C."/>
            <person name="Lovell J."/>
            <person name="Lin Y.M."/>
            <person name="Vaughn R."/>
            <person name="Liu B."/>
            <person name="Simpson S."/>
            <person name="Scheffler B.E."/>
            <person name="Wen L."/>
            <person name="Saski C.A."/>
            <person name="Grover C.E."/>
            <person name="Hu G."/>
            <person name="Conover J.L."/>
            <person name="Carlson J.W."/>
            <person name="Shu S."/>
            <person name="Boston L.B."/>
            <person name="Williams M."/>
            <person name="Peterson D.G."/>
            <person name="McGee K."/>
            <person name="Jones D.C."/>
            <person name="Wendel J.F."/>
            <person name="Stelly D.M."/>
            <person name="Grimwood J."/>
            <person name="Schmutz J."/>
        </authorList>
    </citation>
    <scope>NUCLEOTIDE SEQUENCE [LARGE SCALE GENOMIC DNA]</scope>
    <source>
        <strain evidence="9">cv. TM-1</strain>
    </source>
</reference>
<keyword evidence="4" id="KW-0493">Microtubule</keyword>
<evidence type="ECO:0000256" key="2">
    <source>
        <dbReference type="ARBA" id="ARBA00005885"/>
    </source>
</evidence>
<dbReference type="OrthoDB" id="1925970at2759"/>
<dbReference type="PANTHER" id="PTHR46372">
    <property type="entry name" value="PROTEIN WVD2-LIKE 3"/>
    <property type="match status" value="1"/>
</dbReference>
<organism evidence="9 10">
    <name type="scientific">Gossypium hirsutum</name>
    <name type="common">Upland cotton</name>
    <name type="synonym">Gossypium mexicanum</name>
    <dbReference type="NCBI Taxonomy" id="3635"/>
    <lineage>
        <taxon>Eukaryota</taxon>
        <taxon>Viridiplantae</taxon>
        <taxon>Streptophyta</taxon>
        <taxon>Embryophyta</taxon>
        <taxon>Tracheophyta</taxon>
        <taxon>Spermatophyta</taxon>
        <taxon>Magnoliopsida</taxon>
        <taxon>eudicotyledons</taxon>
        <taxon>Gunneridae</taxon>
        <taxon>Pentapetalae</taxon>
        <taxon>rosids</taxon>
        <taxon>malvids</taxon>
        <taxon>Malvales</taxon>
        <taxon>Malvaceae</taxon>
        <taxon>Malvoideae</taxon>
        <taxon>Gossypium</taxon>
    </lineage>
</organism>
<keyword evidence="6" id="KW-0175">Coiled coil</keyword>
<feature type="compositionally biased region" description="Low complexity" evidence="7">
    <location>
        <begin position="65"/>
        <end position="78"/>
    </location>
</feature>
<feature type="region of interest" description="Disordered" evidence="7">
    <location>
        <begin position="349"/>
        <end position="410"/>
    </location>
</feature>
<dbReference type="GO" id="GO:0005874">
    <property type="term" value="C:microtubule"/>
    <property type="evidence" value="ECO:0007669"/>
    <property type="project" value="UniProtKB-KW"/>
</dbReference>
<accession>A0A1U8PVB5</accession>
<reference evidence="10" key="2">
    <citation type="submission" date="2025-08" db="UniProtKB">
        <authorList>
            <consortium name="RefSeq"/>
        </authorList>
    </citation>
    <scope>IDENTIFICATION</scope>
</reference>
<evidence type="ECO:0000313" key="10">
    <source>
        <dbReference type="RefSeq" id="XP_016755071.1"/>
    </source>
</evidence>
<evidence type="ECO:0000256" key="6">
    <source>
        <dbReference type="SAM" id="Coils"/>
    </source>
</evidence>
<feature type="coiled-coil region" evidence="6">
    <location>
        <begin position="251"/>
        <end position="278"/>
    </location>
</feature>
<dbReference type="PaxDb" id="3635-A0A1U8PVB5"/>
<dbReference type="GeneID" id="107962978"/>
<dbReference type="GO" id="GO:0000226">
    <property type="term" value="P:microtubule cytoskeleton organization"/>
    <property type="evidence" value="ECO:0007669"/>
    <property type="project" value="InterPro"/>
</dbReference>
<evidence type="ECO:0000256" key="1">
    <source>
        <dbReference type="ARBA" id="ARBA00004245"/>
    </source>
</evidence>
<sequence>MVTFFLHPKCETKVKAFQCLEKKKKEVKVKVKVNSLLGAKVITIRSRLGLMGRELTDVHMDDKPNGVVKSNGVVNSNGAPRVSEDTESKNYEVKECTEENSIVHNGTLNEDVLGVKSSNFGTDIPDEKKEKIGDQKFTDHVKLSPVASKSGGAGDIRVHHNSKAGANGIASVQSTPSPIATKNFERSSPLTPSMSRKLFQPFDRRHPDDEDNWSVASTTVASFRTSRSRVTIGTAPTFKSAERAERRKQFYLKLEEKHQALEAERSQCEARTKEEQQAAIKQLRKSMVVKANPVPSFYYEGPPPKVEPKKLPLTRPKSPNLSRRKSCGDVVHSSVDEKAKTCCRTHRHSLGAQTERSGTANEVKSKGRVGGQSSNGAGMVKDRSKPVTTTMKAAAPKITKPSNGNITVES</sequence>